<comment type="caution">
    <text evidence="3">The sequence shown here is derived from an EMBL/GenBank/DDBJ whole genome shotgun (WGS) entry which is preliminary data.</text>
</comment>
<evidence type="ECO:0000256" key="1">
    <source>
        <dbReference type="ARBA" id="ARBA00023002"/>
    </source>
</evidence>
<name>A0ABQ1LPR9_9BURK</name>
<dbReference type="PANTHER" id="PTHR21266:SF60">
    <property type="entry name" value="3-KETOSTEROID-9-ALPHA-MONOOXYGENASE, OXYGENASE COMPONENT"/>
    <property type="match status" value="1"/>
</dbReference>
<sequence>MTTTTLSEEPSLTSRAADRPAVQDWVPGVLQLRDAWFPVAHVTDVHETVSRRQVHSQPYYLWRAKGDLHASEHRPDIAAAKRLPSTAFTMGTGDYPVMERYGYVWVWYGNPEKADESLVPDVPFLPREGGLPWYTRGTLRFDCCSALSLENLLDLTHADFLHANVVGDEYSEDDRIEVQSTSETVTMIRHCKSKSVAPIMRWVGGVRAKYQDVRAVIHVHVRNSVAIAYGRYTPGFHVPLFHPCVPESQDRCRLNFAMNTTAAPGPFRILMPRAAYIVGPQDNIMVGPQSARYAEPADRRDLHSRFDGAGTRYRFLMQQIARRQQQGDFSFGADPGRDVRELLGMPVL</sequence>
<dbReference type="InterPro" id="IPR050584">
    <property type="entry name" value="Cholesterol_7-desaturase"/>
</dbReference>
<evidence type="ECO:0000313" key="3">
    <source>
        <dbReference type="EMBL" id="GGC26960.1"/>
    </source>
</evidence>
<dbReference type="SUPFAM" id="SSF55961">
    <property type="entry name" value="Bet v1-like"/>
    <property type="match status" value="1"/>
</dbReference>
<dbReference type="Pfam" id="PF19112">
    <property type="entry name" value="VanA_C"/>
    <property type="match status" value="1"/>
</dbReference>
<feature type="domain" description="Vanillate O-demethylase oxygenase-like C-terminal catalytic" evidence="2">
    <location>
        <begin position="141"/>
        <end position="322"/>
    </location>
</feature>
<dbReference type="Proteomes" id="UP000602004">
    <property type="component" value="Unassembled WGS sequence"/>
</dbReference>
<accession>A0ABQ1LPR9</accession>
<proteinExistence type="predicted"/>
<dbReference type="Gene3D" id="3.90.380.10">
    <property type="entry name" value="Naphthalene 1,2-dioxygenase Alpha Subunit, Chain A, domain 1"/>
    <property type="match status" value="1"/>
</dbReference>
<dbReference type="InterPro" id="IPR044043">
    <property type="entry name" value="VanA_C_cat"/>
</dbReference>
<protein>
    <recommendedName>
        <fullName evidence="2">Vanillate O-demethylase oxygenase-like C-terminal catalytic domain-containing protein</fullName>
    </recommendedName>
</protein>
<evidence type="ECO:0000313" key="4">
    <source>
        <dbReference type="Proteomes" id="UP000602004"/>
    </source>
</evidence>
<gene>
    <name evidence="3" type="ORF">GCM10011400_11650</name>
</gene>
<reference evidence="4" key="1">
    <citation type="journal article" date="2019" name="Int. J. Syst. Evol. Microbiol.">
        <title>The Global Catalogue of Microorganisms (GCM) 10K type strain sequencing project: providing services to taxonomists for standard genome sequencing and annotation.</title>
        <authorList>
            <consortium name="The Broad Institute Genomics Platform"/>
            <consortium name="The Broad Institute Genome Sequencing Center for Infectious Disease"/>
            <person name="Wu L."/>
            <person name="Ma J."/>
        </authorList>
    </citation>
    <scope>NUCLEOTIDE SEQUENCE [LARGE SCALE GENOMIC DNA]</scope>
    <source>
        <strain evidence="4">CGMCC 1.15103</strain>
    </source>
</reference>
<keyword evidence="4" id="KW-1185">Reference proteome</keyword>
<dbReference type="EMBL" id="BMHL01000002">
    <property type="protein sequence ID" value="GGC26960.1"/>
    <property type="molecule type" value="Genomic_DNA"/>
</dbReference>
<evidence type="ECO:0000259" key="2">
    <source>
        <dbReference type="Pfam" id="PF19112"/>
    </source>
</evidence>
<keyword evidence="1" id="KW-0560">Oxidoreductase</keyword>
<organism evidence="3 4">
    <name type="scientific">Paraburkholderia caffeinilytica</name>
    <dbReference type="NCBI Taxonomy" id="1761016"/>
    <lineage>
        <taxon>Bacteria</taxon>
        <taxon>Pseudomonadati</taxon>
        <taxon>Pseudomonadota</taxon>
        <taxon>Betaproteobacteria</taxon>
        <taxon>Burkholderiales</taxon>
        <taxon>Burkholderiaceae</taxon>
        <taxon>Paraburkholderia</taxon>
    </lineage>
</organism>
<dbReference type="PANTHER" id="PTHR21266">
    <property type="entry name" value="IRON-SULFUR DOMAIN CONTAINING PROTEIN"/>
    <property type="match status" value="1"/>
</dbReference>
<dbReference type="RefSeq" id="WP_229758093.1">
    <property type="nucleotide sequence ID" value="NZ_BMHL01000002.1"/>
</dbReference>